<evidence type="ECO:0008006" key="4">
    <source>
        <dbReference type="Google" id="ProtNLM"/>
    </source>
</evidence>
<dbReference type="EMBL" id="CP051217">
    <property type="protein sequence ID" value="QJB68544.1"/>
    <property type="molecule type" value="Genomic_DNA"/>
</dbReference>
<keyword evidence="3" id="KW-1185">Reference proteome</keyword>
<dbReference type="Proteomes" id="UP000501600">
    <property type="component" value="Chromosome"/>
</dbReference>
<dbReference type="RefSeq" id="WP_168818387.1">
    <property type="nucleotide sequence ID" value="NZ_CP051217.1"/>
</dbReference>
<organism evidence="2 3">
    <name type="scientific">Parasphingorhabdus halotolerans</name>
    <dbReference type="NCBI Taxonomy" id="2725558"/>
    <lineage>
        <taxon>Bacteria</taxon>
        <taxon>Pseudomonadati</taxon>
        <taxon>Pseudomonadota</taxon>
        <taxon>Alphaproteobacteria</taxon>
        <taxon>Sphingomonadales</taxon>
        <taxon>Sphingomonadaceae</taxon>
        <taxon>Parasphingorhabdus</taxon>
    </lineage>
</organism>
<feature type="transmembrane region" description="Helical" evidence="1">
    <location>
        <begin position="70"/>
        <end position="89"/>
    </location>
</feature>
<protein>
    <recommendedName>
        <fullName evidence="4">Phosphopantetheine adenylyltransferase</fullName>
    </recommendedName>
</protein>
<proteinExistence type="predicted"/>
<feature type="transmembrane region" description="Helical" evidence="1">
    <location>
        <begin position="45"/>
        <end position="63"/>
    </location>
</feature>
<keyword evidence="1" id="KW-0812">Transmembrane</keyword>
<reference evidence="2 3" key="1">
    <citation type="submission" date="2020-04" db="EMBL/GenBank/DDBJ databases">
        <title>Genome sequence for Sphingorhabdus sp. strain M1.</title>
        <authorList>
            <person name="Park S.-J."/>
        </authorList>
    </citation>
    <scope>NUCLEOTIDE SEQUENCE [LARGE SCALE GENOMIC DNA]</scope>
    <source>
        <strain evidence="2 3">JK6</strain>
    </source>
</reference>
<feature type="transmembrane region" description="Helical" evidence="1">
    <location>
        <begin position="95"/>
        <end position="118"/>
    </location>
</feature>
<name>A0A6H2DJN1_9SPHN</name>
<dbReference type="AlphaFoldDB" id="A0A6H2DJN1"/>
<evidence type="ECO:0000313" key="2">
    <source>
        <dbReference type="EMBL" id="QJB68544.1"/>
    </source>
</evidence>
<evidence type="ECO:0000313" key="3">
    <source>
        <dbReference type="Proteomes" id="UP000501600"/>
    </source>
</evidence>
<gene>
    <name evidence="2" type="ORF">HF685_03935</name>
</gene>
<evidence type="ECO:0000256" key="1">
    <source>
        <dbReference type="SAM" id="Phobius"/>
    </source>
</evidence>
<accession>A0A6H2DJN1</accession>
<dbReference type="KEGG" id="phao:HF685_03935"/>
<keyword evidence="1" id="KW-0472">Membrane</keyword>
<sequence length="119" mass="13127">MLERISWLILALLIHLPPFSAFFVPSLISKLYNVVPDDPNFALLQHRSALFGVVMIACLWAAFDPDVRKLAVVLTALSMLSFLAIYFGYGQPSSLKTIALVDGIGLPFLVFVGWKAFLG</sequence>
<keyword evidence="1" id="KW-1133">Transmembrane helix</keyword>